<dbReference type="Proteomes" id="UP000183994">
    <property type="component" value="Unassembled WGS sequence"/>
</dbReference>
<dbReference type="EMBL" id="FQZU01000058">
    <property type="protein sequence ID" value="SHL29681.1"/>
    <property type="molecule type" value="Genomic_DNA"/>
</dbReference>
<protein>
    <recommendedName>
        <fullName evidence="4">Monoacylglycerol lipase</fullName>
        <ecNumber evidence="3">3.1.1.23</ecNumber>
    </recommendedName>
</protein>
<keyword evidence="6" id="KW-0378">Hydrolase</keyword>
<evidence type="ECO:0000256" key="2">
    <source>
        <dbReference type="ARBA" id="ARBA00008645"/>
    </source>
</evidence>
<reference evidence="7" key="1">
    <citation type="submission" date="2016-11" db="EMBL/GenBank/DDBJ databases">
        <authorList>
            <person name="Varghese N."/>
            <person name="Submissions S."/>
        </authorList>
    </citation>
    <scope>NUCLEOTIDE SEQUENCE [LARGE SCALE GENOMIC DNA]</scope>
    <source>
        <strain evidence="7">DSM 16219</strain>
    </source>
</reference>
<dbReference type="InterPro" id="IPR051044">
    <property type="entry name" value="MAG_DAG_Lipase"/>
</dbReference>
<sequence>MEHLEGIIQRGPGQDLYYQRWRPDQDAKAVLAIVHGFGEHSSRYANVVDVLVPAGYAVYSFDNRGHGKSFGKRGHISNWEDFRTDVFAFLQLVREKEPDKPLFLMGHSLGGLIALEFLLRLPDGIDGAVISGPALTQGAVSPILLLIGKLISYVIPSFTLDSKLEANDISRDPRVVMDYKKDPMVHSLASARFGAEMGSAIKWVRKHAGDLKTPILIIHGGDDRLVDPKCSREFFEKITIDDKKRIEYDGYFHETHNDLNWEKPVSDILEWLDKRVG</sequence>
<dbReference type="AlphaFoldDB" id="A0A1M6ZGN2"/>
<feature type="domain" description="Serine aminopeptidase S33" evidence="5">
    <location>
        <begin position="26"/>
        <end position="259"/>
    </location>
</feature>
<accession>A0A1M6ZGN2</accession>
<comment type="catalytic activity">
    <reaction evidence="1">
        <text>Hydrolyzes glycerol monoesters of long-chain fatty acids.</text>
        <dbReference type="EC" id="3.1.1.23"/>
    </reaction>
</comment>
<evidence type="ECO:0000313" key="7">
    <source>
        <dbReference type="Proteomes" id="UP000183994"/>
    </source>
</evidence>
<evidence type="ECO:0000256" key="3">
    <source>
        <dbReference type="ARBA" id="ARBA00013254"/>
    </source>
</evidence>
<organism evidence="6 7">
    <name type="scientific">Desulfatibacillum alkenivorans DSM 16219</name>
    <dbReference type="NCBI Taxonomy" id="1121393"/>
    <lineage>
        <taxon>Bacteria</taxon>
        <taxon>Pseudomonadati</taxon>
        <taxon>Thermodesulfobacteriota</taxon>
        <taxon>Desulfobacteria</taxon>
        <taxon>Desulfobacterales</taxon>
        <taxon>Desulfatibacillaceae</taxon>
        <taxon>Desulfatibacillum</taxon>
    </lineage>
</organism>
<comment type="similarity">
    <text evidence="2">Belongs to the AB hydrolase superfamily.</text>
</comment>
<evidence type="ECO:0000313" key="6">
    <source>
        <dbReference type="EMBL" id="SHL29681.1"/>
    </source>
</evidence>
<dbReference type="PANTHER" id="PTHR11614">
    <property type="entry name" value="PHOSPHOLIPASE-RELATED"/>
    <property type="match status" value="1"/>
</dbReference>
<keyword evidence="7" id="KW-1185">Reference proteome</keyword>
<dbReference type="RefSeq" id="WP_073478942.1">
    <property type="nucleotide sequence ID" value="NZ_FQZU01000058.1"/>
</dbReference>
<evidence type="ECO:0000256" key="4">
    <source>
        <dbReference type="ARBA" id="ARBA00071261"/>
    </source>
</evidence>
<proteinExistence type="inferred from homology"/>
<dbReference type="InterPro" id="IPR022742">
    <property type="entry name" value="Hydrolase_4"/>
</dbReference>
<dbReference type="Gene3D" id="3.40.50.1820">
    <property type="entry name" value="alpha/beta hydrolase"/>
    <property type="match status" value="1"/>
</dbReference>
<dbReference type="InterPro" id="IPR000073">
    <property type="entry name" value="AB_hydrolase_1"/>
</dbReference>
<dbReference type="InterPro" id="IPR029058">
    <property type="entry name" value="AB_hydrolase_fold"/>
</dbReference>
<dbReference type="STRING" id="1121393.SAMN02745216_04968"/>
<name>A0A1M6ZGN2_9BACT</name>
<dbReference type="GO" id="GO:0047372">
    <property type="term" value="F:monoacylglycerol lipase activity"/>
    <property type="evidence" value="ECO:0007669"/>
    <property type="project" value="UniProtKB-EC"/>
</dbReference>
<evidence type="ECO:0000259" key="5">
    <source>
        <dbReference type="Pfam" id="PF12146"/>
    </source>
</evidence>
<dbReference type="FunFam" id="3.40.50.1820:FF:000117">
    <property type="entry name" value="Monoglyceride lipase, putative"/>
    <property type="match status" value="1"/>
</dbReference>
<gene>
    <name evidence="6" type="ORF">SAMN02745216_04968</name>
</gene>
<dbReference type="PRINTS" id="PR00111">
    <property type="entry name" value="ABHYDROLASE"/>
</dbReference>
<dbReference type="OrthoDB" id="9806902at2"/>
<dbReference type="SUPFAM" id="SSF53474">
    <property type="entry name" value="alpha/beta-Hydrolases"/>
    <property type="match status" value="1"/>
</dbReference>
<evidence type="ECO:0000256" key="1">
    <source>
        <dbReference type="ARBA" id="ARBA00001613"/>
    </source>
</evidence>
<dbReference type="Pfam" id="PF12146">
    <property type="entry name" value="Hydrolase_4"/>
    <property type="match status" value="1"/>
</dbReference>
<dbReference type="EC" id="3.1.1.23" evidence="3"/>